<dbReference type="PROSITE" id="PS00211">
    <property type="entry name" value="ABC_TRANSPORTER_1"/>
    <property type="match status" value="1"/>
</dbReference>
<dbReference type="InterPro" id="IPR003593">
    <property type="entry name" value="AAA+_ATPase"/>
</dbReference>
<dbReference type="SUPFAM" id="SSF90123">
    <property type="entry name" value="ABC transporter transmembrane region"/>
    <property type="match status" value="2"/>
</dbReference>
<feature type="domain" description="ABC transmembrane type-1" evidence="15">
    <location>
        <begin position="166"/>
        <end position="455"/>
    </location>
</feature>
<feature type="non-terminal residue" evidence="16">
    <location>
        <position position="1006"/>
    </location>
</feature>
<dbReference type="CDD" id="cd18595">
    <property type="entry name" value="ABC_6TM_MRP1_2_3_6_D1_like"/>
    <property type="match status" value="1"/>
</dbReference>
<dbReference type="PROSITE" id="PS50929">
    <property type="entry name" value="ABC_TM1F"/>
    <property type="match status" value="2"/>
</dbReference>
<dbReference type="InterPro" id="IPR036640">
    <property type="entry name" value="ABC1_TM_sf"/>
</dbReference>
<dbReference type="GO" id="GO:0005524">
    <property type="term" value="F:ATP binding"/>
    <property type="evidence" value="ECO:0007669"/>
    <property type="project" value="UniProtKB-KW"/>
</dbReference>
<sequence>IFALVLGAYEQSHSRISSGTLLLFYLATVTLNLIRLRTWYLLGFHHTQTAGFFATVAFIGTMALLFVVELVPKPRSEYLLPDEDMGHNSPEEEANIFSRIFFTWMSPMLALGYQRVLTPDDMWDLPRDTQTAHVSDKFQHYWQGEQRKQKPSLIRACAVAFGAPFALAAVFKAGQDILAFVQPQLLKRLLIFVQSYYSDNPQPVANGYFIALTMFATALFQTTLLHQYFQMCTMVGVRLRAALVTAIYQKALRLSNVARQQFTIGEIVNHMSVDAQRLSDMTTYLHVAWSGLFQIAMCLYFLYDTLGWSSFAGVAIMIVTIPMNGFIATRMRALQKKQMINKDARIKLMDEILNGIKVIKLYAWEGAFLNRVNHVRNDRELVTIRDYAKVFAVQNFALTCTPFLVSIATFGTYALFDGESRGPLRADLIFVALTLLNLLRFPLMMVPMIMTSLVEAGVAFDRIRKFLVSEELDPNAVERLDYVDRRGKNTPSGSSDLVTVRDGTFTWLSEDETPTLRDIQLTCAPGELVSVVGRVGSGKSSLISALLGDMHKLSGSVAIRGQVAYVSQQPWIMNTTLRENILFGHRYDADFYQKTIEVCSLQQDIDMLTSGDLTEIGEKGINLSGGQKARVSLARAVYARADVYLLDDPLSAVDAHVGRHIFNHVLGPQGLLKSRARILVTHAVQYLHKADRIVMLRDGQIREQGPYQDLIARQDGLFNLIKEFGDLAGSNGQDGSLTDVSSTPIPSSSNSPRVEQIGDCEESGKLNKYIPLPRRHQSLRRASIASVGEINRRKLQSHQERGQIMTVEESAKGSVEWSVYKAYAQACSWSSIALYLGTLVASKLLNVGSNLWLKHWSNVNEFTPPGEVDNGYYLGVYGSLGLASSIFSVIMSIVVWVFCAIRAARATHDTMLNRVLRSPMSFFDTTPLGRILNRFSKDQNTIDVVLPRSFTGYFNTLTNLIVVMMVIISSTPTFMALFVPLTVLYIIIQRYYLTTSRELKRLDSTT</sequence>
<evidence type="ECO:0000256" key="11">
    <source>
        <dbReference type="ARBA" id="ARBA00023136"/>
    </source>
</evidence>
<dbReference type="PROSITE" id="PS50893">
    <property type="entry name" value="ABC_TRANSPORTER_2"/>
    <property type="match status" value="1"/>
</dbReference>
<evidence type="ECO:0000256" key="3">
    <source>
        <dbReference type="ARBA" id="ARBA00022448"/>
    </source>
</evidence>
<dbReference type="SUPFAM" id="SSF52540">
    <property type="entry name" value="P-loop containing nucleoside triphosphate hydrolases"/>
    <property type="match status" value="1"/>
</dbReference>
<dbReference type="PANTHER" id="PTHR24223:SF443">
    <property type="entry name" value="MULTIDRUG-RESISTANCE LIKE PROTEIN 1, ISOFORM I"/>
    <property type="match status" value="1"/>
</dbReference>
<keyword evidence="7" id="KW-0547">Nucleotide-binding</keyword>
<keyword evidence="4" id="KW-0926">Vacuole</keyword>
<dbReference type="InterPro" id="IPR050173">
    <property type="entry name" value="ABC_transporter_C-like"/>
</dbReference>
<evidence type="ECO:0000256" key="1">
    <source>
        <dbReference type="ARBA" id="ARBA00004128"/>
    </source>
</evidence>
<keyword evidence="8" id="KW-0067">ATP-binding</keyword>
<dbReference type="SMART" id="SM00382">
    <property type="entry name" value="AAA"/>
    <property type="match status" value="1"/>
</dbReference>
<feature type="transmembrane region" description="Helical" evidence="13">
    <location>
        <begin position="832"/>
        <end position="852"/>
    </location>
</feature>
<feature type="transmembrane region" description="Helical" evidence="13">
    <location>
        <begin position="21"/>
        <end position="40"/>
    </location>
</feature>
<keyword evidence="3" id="KW-0813">Transport</keyword>
<evidence type="ECO:0000259" key="14">
    <source>
        <dbReference type="PROSITE" id="PS50893"/>
    </source>
</evidence>
<feature type="transmembrane region" description="Helical" evidence="13">
    <location>
        <begin position="395"/>
        <end position="416"/>
    </location>
</feature>
<comment type="similarity">
    <text evidence="2">Belongs to the ABC transporter superfamily. ABCC family. Conjugate transporter (TC 3.A.1.208) subfamily.</text>
</comment>
<evidence type="ECO:0000256" key="5">
    <source>
        <dbReference type="ARBA" id="ARBA00022692"/>
    </source>
</evidence>
<dbReference type="FunFam" id="1.20.1560.10:FF:000013">
    <property type="entry name" value="ABC transporter C family member 2"/>
    <property type="match status" value="1"/>
</dbReference>
<dbReference type="InterPro" id="IPR017871">
    <property type="entry name" value="ABC_transporter-like_CS"/>
</dbReference>
<evidence type="ECO:0000256" key="13">
    <source>
        <dbReference type="SAM" id="Phobius"/>
    </source>
</evidence>
<name>A0A4P9ZKI5_9FUNG</name>
<dbReference type="GO" id="GO:0140359">
    <property type="term" value="F:ABC-type transporter activity"/>
    <property type="evidence" value="ECO:0007669"/>
    <property type="project" value="InterPro"/>
</dbReference>
<dbReference type="Proteomes" id="UP000268162">
    <property type="component" value="Unassembled WGS sequence"/>
</dbReference>
<dbReference type="FunFam" id="1.20.1560.10:FF:000020">
    <property type="entry name" value="ABC metal ion transporter"/>
    <property type="match status" value="1"/>
</dbReference>
<dbReference type="InterPro" id="IPR011527">
    <property type="entry name" value="ABC1_TM_dom"/>
</dbReference>
<accession>A0A4P9ZKI5</accession>
<feature type="non-terminal residue" evidence="16">
    <location>
        <position position="1"/>
    </location>
</feature>
<feature type="transmembrane region" description="Helical" evidence="13">
    <location>
        <begin position="208"/>
        <end position="229"/>
    </location>
</feature>
<dbReference type="Gene3D" id="1.20.1560.10">
    <property type="entry name" value="ABC transporter type 1, transmembrane domain"/>
    <property type="match status" value="2"/>
</dbReference>
<evidence type="ECO:0000313" key="16">
    <source>
        <dbReference type="EMBL" id="RKP33605.1"/>
    </source>
</evidence>
<evidence type="ECO:0000256" key="12">
    <source>
        <dbReference type="SAM" id="MobiDB-lite"/>
    </source>
</evidence>
<feature type="transmembrane region" description="Helical" evidence="13">
    <location>
        <begin position="309"/>
        <end position="329"/>
    </location>
</feature>
<dbReference type="STRING" id="215637.A0A4P9ZKI5"/>
<dbReference type="InterPro" id="IPR027417">
    <property type="entry name" value="P-loop_NTPase"/>
</dbReference>
<keyword evidence="11 13" id="KW-0472">Membrane</keyword>
<dbReference type="InterPro" id="IPR003439">
    <property type="entry name" value="ABC_transporter-like_ATP-bd"/>
</dbReference>
<keyword evidence="6" id="KW-0677">Repeat</keyword>
<feature type="transmembrane region" description="Helical" evidence="13">
    <location>
        <begin position="153"/>
        <end position="171"/>
    </location>
</feature>
<dbReference type="CDD" id="cd03250">
    <property type="entry name" value="ABCC_MRP_domain1"/>
    <property type="match status" value="1"/>
</dbReference>
<evidence type="ECO:0000256" key="4">
    <source>
        <dbReference type="ARBA" id="ARBA00022554"/>
    </source>
</evidence>
<dbReference type="EMBL" id="ML003706">
    <property type="protein sequence ID" value="RKP33605.1"/>
    <property type="molecule type" value="Genomic_DNA"/>
</dbReference>
<comment type="subcellular location">
    <subcellularLocation>
        <location evidence="1">Vacuole membrane</location>
        <topology evidence="1">Multi-pass membrane protein</topology>
    </subcellularLocation>
</comment>
<dbReference type="GO" id="GO:0000329">
    <property type="term" value="C:fungal-type vacuole membrane"/>
    <property type="evidence" value="ECO:0007669"/>
    <property type="project" value="UniProtKB-ARBA"/>
</dbReference>
<dbReference type="AlphaFoldDB" id="A0A4P9ZKI5"/>
<proteinExistence type="inferred from homology"/>
<evidence type="ECO:0008006" key="18">
    <source>
        <dbReference type="Google" id="ProtNLM"/>
    </source>
</evidence>
<evidence type="ECO:0000256" key="8">
    <source>
        <dbReference type="ARBA" id="ARBA00022840"/>
    </source>
</evidence>
<dbReference type="Pfam" id="PF00664">
    <property type="entry name" value="ABC_membrane"/>
    <property type="match status" value="2"/>
</dbReference>
<reference evidence="17" key="1">
    <citation type="journal article" date="2018" name="Nat. Microbiol.">
        <title>Leveraging single-cell genomics to expand the fungal tree of life.</title>
        <authorList>
            <person name="Ahrendt S.R."/>
            <person name="Quandt C.A."/>
            <person name="Ciobanu D."/>
            <person name="Clum A."/>
            <person name="Salamov A."/>
            <person name="Andreopoulos B."/>
            <person name="Cheng J.F."/>
            <person name="Woyke T."/>
            <person name="Pelin A."/>
            <person name="Henrissat B."/>
            <person name="Reynolds N.K."/>
            <person name="Benny G.L."/>
            <person name="Smith M.E."/>
            <person name="James T.Y."/>
            <person name="Grigoriev I.V."/>
        </authorList>
    </citation>
    <scope>NUCLEOTIDE SEQUENCE [LARGE SCALE GENOMIC DNA]</scope>
    <source>
        <strain evidence="17">RSA 468</strain>
    </source>
</reference>
<evidence type="ECO:0000256" key="9">
    <source>
        <dbReference type="ARBA" id="ARBA00022967"/>
    </source>
</evidence>
<feature type="transmembrane region" description="Helical" evidence="13">
    <location>
        <begin position="950"/>
        <end position="968"/>
    </location>
</feature>
<dbReference type="FunFam" id="3.40.50.300:FF:000450">
    <property type="entry name" value="ABC transporter C family member 2"/>
    <property type="match status" value="1"/>
</dbReference>
<organism evidence="16 17">
    <name type="scientific">Dimargaris cristalligena</name>
    <dbReference type="NCBI Taxonomy" id="215637"/>
    <lineage>
        <taxon>Eukaryota</taxon>
        <taxon>Fungi</taxon>
        <taxon>Fungi incertae sedis</taxon>
        <taxon>Zoopagomycota</taxon>
        <taxon>Kickxellomycotina</taxon>
        <taxon>Dimargaritomycetes</taxon>
        <taxon>Dimargaritales</taxon>
        <taxon>Dimargaritaceae</taxon>
        <taxon>Dimargaris</taxon>
    </lineage>
</organism>
<protein>
    <recommendedName>
        <fullName evidence="18">P-loop containing nucleoside triphosphate hydrolase protein</fullName>
    </recommendedName>
</protein>
<feature type="transmembrane region" description="Helical" evidence="13">
    <location>
        <begin position="428"/>
        <end position="454"/>
    </location>
</feature>
<evidence type="ECO:0000256" key="2">
    <source>
        <dbReference type="ARBA" id="ARBA00009726"/>
    </source>
</evidence>
<dbReference type="Gene3D" id="3.40.50.300">
    <property type="entry name" value="P-loop containing nucleotide triphosphate hydrolases"/>
    <property type="match status" value="1"/>
</dbReference>
<gene>
    <name evidence="16" type="ORF">BJ085DRAFT_393</name>
</gene>
<feature type="transmembrane region" description="Helical" evidence="13">
    <location>
        <begin position="872"/>
        <end position="901"/>
    </location>
</feature>
<feature type="compositionally biased region" description="Low complexity" evidence="12">
    <location>
        <begin position="741"/>
        <end position="752"/>
    </location>
</feature>
<dbReference type="Pfam" id="PF00005">
    <property type="entry name" value="ABC_tran"/>
    <property type="match status" value="1"/>
</dbReference>
<dbReference type="GO" id="GO:0016887">
    <property type="term" value="F:ATP hydrolysis activity"/>
    <property type="evidence" value="ECO:0007669"/>
    <property type="project" value="InterPro"/>
</dbReference>
<feature type="region of interest" description="Disordered" evidence="12">
    <location>
        <begin position="732"/>
        <end position="756"/>
    </location>
</feature>
<feature type="domain" description="ABC transmembrane type-1" evidence="15">
    <location>
        <begin position="833"/>
        <end position="1006"/>
    </location>
</feature>
<dbReference type="PANTHER" id="PTHR24223">
    <property type="entry name" value="ATP-BINDING CASSETTE SUB-FAMILY C"/>
    <property type="match status" value="1"/>
</dbReference>
<evidence type="ECO:0000313" key="17">
    <source>
        <dbReference type="Proteomes" id="UP000268162"/>
    </source>
</evidence>
<feature type="transmembrane region" description="Helical" evidence="13">
    <location>
        <begin position="52"/>
        <end position="71"/>
    </location>
</feature>
<evidence type="ECO:0000256" key="10">
    <source>
        <dbReference type="ARBA" id="ARBA00022989"/>
    </source>
</evidence>
<evidence type="ECO:0000256" key="7">
    <source>
        <dbReference type="ARBA" id="ARBA00022741"/>
    </source>
</evidence>
<feature type="domain" description="ABC transporter" evidence="14">
    <location>
        <begin position="498"/>
        <end position="723"/>
    </location>
</feature>
<keyword evidence="10 13" id="KW-1133">Transmembrane helix</keyword>
<keyword evidence="9" id="KW-1278">Translocase</keyword>
<feature type="transmembrane region" description="Helical" evidence="13">
    <location>
        <begin position="284"/>
        <end position="303"/>
    </location>
</feature>
<feature type="transmembrane region" description="Helical" evidence="13">
    <location>
        <begin position="974"/>
        <end position="993"/>
    </location>
</feature>
<keyword evidence="5 13" id="KW-0812">Transmembrane</keyword>
<evidence type="ECO:0000259" key="15">
    <source>
        <dbReference type="PROSITE" id="PS50929"/>
    </source>
</evidence>
<evidence type="ECO:0000256" key="6">
    <source>
        <dbReference type="ARBA" id="ARBA00022737"/>
    </source>
</evidence>
<keyword evidence="17" id="KW-1185">Reference proteome</keyword>